<dbReference type="Gene3D" id="2.170.130.30">
    <property type="match status" value="1"/>
</dbReference>
<dbReference type="EMBL" id="CP008876">
    <property type="protein sequence ID" value="AIF66679.1"/>
    <property type="molecule type" value="Genomic_DNA"/>
</dbReference>
<dbReference type="Proteomes" id="UP000027980">
    <property type="component" value="Chromosome"/>
</dbReference>
<feature type="chain" id="PRO_5039002874" description="Transcobalamin-like C-terminal domain-containing protein" evidence="2">
    <location>
        <begin position="20"/>
        <end position="129"/>
    </location>
</feature>
<feature type="region of interest" description="Disordered" evidence="1">
    <location>
        <begin position="25"/>
        <end position="56"/>
    </location>
</feature>
<feature type="signal peptide" evidence="2">
    <location>
        <begin position="1"/>
        <end position="19"/>
    </location>
</feature>
<accession>A0A075LJZ3</accession>
<proteinExistence type="predicted"/>
<dbReference type="PROSITE" id="PS51257">
    <property type="entry name" value="PROKAR_LIPOPROTEIN"/>
    <property type="match status" value="1"/>
</dbReference>
<feature type="compositionally biased region" description="Low complexity" evidence="1">
    <location>
        <begin position="25"/>
        <end position="44"/>
    </location>
</feature>
<name>A0A075LJZ3_9BACI</name>
<protein>
    <recommendedName>
        <fullName evidence="3">Transcobalamin-like C-terminal domain-containing protein</fullName>
    </recommendedName>
</protein>
<evidence type="ECO:0000256" key="1">
    <source>
        <dbReference type="SAM" id="MobiDB-lite"/>
    </source>
</evidence>
<dbReference type="Pfam" id="PF14478">
    <property type="entry name" value="DUF4430"/>
    <property type="match status" value="1"/>
</dbReference>
<evidence type="ECO:0000313" key="4">
    <source>
        <dbReference type="EMBL" id="AIF66679.1"/>
    </source>
</evidence>
<feature type="domain" description="Transcobalamin-like C-terminal" evidence="3">
    <location>
        <begin position="62"/>
        <end position="128"/>
    </location>
</feature>
<reference evidence="4 5" key="1">
    <citation type="submission" date="2014-07" db="EMBL/GenBank/DDBJ databases">
        <title>Complete genome sequence of a moderately halophilic bacterium Terribacillus aidingensis MP602, isolated from Cryptomeria fortunei in Tianmu mountain in China.</title>
        <authorList>
            <person name="Wang Y."/>
            <person name="Lu P."/>
            <person name="Zhang L."/>
        </authorList>
    </citation>
    <scope>NUCLEOTIDE SEQUENCE [LARGE SCALE GENOMIC DNA]</scope>
    <source>
        <strain evidence="4 5">MP602</strain>
    </source>
</reference>
<dbReference type="HOGENOM" id="CLU_111954_1_0_9"/>
<evidence type="ECO:0000259" key="3">
    <source>
        <dbReference type="Pfam" id="PF14478"/>
    </source>
</evidence>
<sequence>MKKALHMLSALLLAAGILAGCGTTEQPQQNQQAEQQTEQQVTVTLSEDGEEISSKEVSFEEGDMLLDVMKENFEIEEDAGFITSIDGHAQDANANKYWLFTVNEEMSPVGANEVELKDGDEVVFNLQKS</sequence>
<dbReference type="RefSeq" id="WP_038560975.1">
    <property type="nucleotide sequence ID" value="NZ_CP008876.1"/>
</dbReference>
<gene>
    <name evidence="4" type="ORF">GZ22_08545</name>
</gene>
<dbReference type="GeneID" id="34220840"/>
<keyword evidence="2" id="KW-0732">Signal</keyword>
<evidence type="ECO:0000313" key="5">
    <source>
        <dbReference type="Proteomes" id="UP000027980"/>
    </source>
</evidence>
<dbReference type="KEGG" id="tap:GZ22_08545"/>
<evidence type="ECO:0000256" key="2">
    <source>
        <dbReference type="SAM" id="SignalP"/>
    </source>
</evidence>
<dbReference type="InterPro" id="IPR027954">
    <property type="entry name" value="Transcobalamin-like_C"/>
</dbReference>
<dbReference type="AlphaFoldDB" id="A0A075LJZ3"/>
<organism evidence="4 5">
    <name type="scientific">Terribacillus saccharophilus</name>
    <dbReference type="NCBI Taxonomy" id="361277"/>
    <lineage>
        <taxon>Bacteria</taxon>
        <taxon>Bacillati</taxon>
        <taxon>Bacillota</taxon>
        <taxon>Bacilli</taxon>
        <taxon>Bacillales</taxon>
        <taxon>Bacillaceae</taxon>
        <taxon>Terribacillus</taxon>
    </lineage>
</organism>